<keyword evidence="2" id="KW-1185">Reference proteome</keyword>
<evidence type="ECO:0000313" key="1">
    <source>
        <dbReference type="EMBL" id="ATX67017.1"/>
    </source>
</evidence>
<dbReference type="KEGG" id="rbg:BG454_15310"/>
<reference evidence="1 2" key="1">
    <citation type="submission" date="2017-11" db="EMBL/GenBank/DDBJ databases">
        <title>Revised Sequence and Annotation of the Rhodobaca barguzinensis strain alga05 Genome.</title>
        <authorList>
            <person name="Kopejtka K."/>
            <person name="Tomasch J.M."/>
            <person name="Bunk B."/>
            <person name="Koblizek M."/>
        </authorList>
    </citation>
    <scope>NUCLEOTIDE SEQUENCE [LARGE SCALE GENOMIC DNA]</scope>
    <source>
        <strain evidence="2">alga05</strain>
    </source>
</reference>
<protein>
    <submittedName>
        <fullName evidence="1">Uncharacterized protein</fullName>
    </submittedName>
</protein>
<organism evidence="1 2">
    <name type="scientific">Roseinatronobacter bogoriensis subsp. barguzinensis</name>
    <dbReference type="NCBI Taxonomy" id="441209"/>
    <lineage>
        <taxon>Bacteria</taxon>
        <taxon>Pseudomonadati</taxon>
        <taxon>Pseudomonadota</taxon>
        <taxon>Alphaproteobacteria</taxon>
        <taxon>Rhodobacterales</taxon>
        <taxon>Paracoccaceae</taxon>
        <taxon>Roseinatronobacter</taxon>
    </lineage>
</organism>
<proteinExistence type="predicted"/>
<dbReference type="EMBL" id="CP024899">
    <property type="protein sequence ID" value="ATX67017.1"/>
    <property type="molecule type" value="Genomic_DNA"/>
</dbReference>
<evidence type="ECO:0000313" key="2">
    <source>
        <dbReference type="Proteomes" id="UP000228948"/>
    </source>
</evidence>
<accession>A0A2K8KC54</accession>
<dbReference type="AlphaFoldDB" id="A0A2K8KC54"/>
<dbReference type="Proteomes" id="UP000228948">
    <property type="component" value="Chromosome"/>
</dbReference>
<name>A0A2K8KC54_9RHOB</name>
<gene>
    <name evidence="1" type="ORF">BG454_15310</name>
</gene>
<dbReference type="STRING" id="441209.GCA_001870665_00789"/>
<sequence>MRDIVEISCAESRPKAAAHRRAAPTARRFGCHNRNDLISQGLGQHKVLQIQPWIAAPRPGDAQRRFAP</sequence>